<dbReference type="FunFam" id="3.40.630.10:FF:000040">
    <property type="entry name" value="zinc carboxypeptidase"/>
    <property type="match status" value="1"/>
</dbReference>
<keyword evidence="18" id="KW-1185">Reference proteome</keyword>
<evidence type="ECO:0000256" key="8">
    <source>
        <dbReference type="ARBA" id="ARBA00022729"/>
    </source>
</evidence>
<dbReference type="AlphaFoldDB" id="A0AAN9XYF6"/>
<protein>
    <recommendedName>
        <fullName evidence="16">Peptidase M14 domain-containing protein</fullName>
    </recommendedName>
</protein>
<dbReference type="PANTHER" id="PTHR11705:SF91">
    <property type="entry name" value="FI01817P-RELATED"/>
    <property type="match status" value="1"/>
</dbReference>
<keyword evidence="12" id="KW-1015">Disulfide bond</keyword>
<dbReference type="InterPro" id="IPR036990">
    <property type="entry name" value="M14A-like_propep"/>
</dbReference>
<dbReference type="GO" id="GO:0004181">
    <property type="term" value="F:metallocarboxypeptidase activity"/>
    <property type="evidence" value="ECO:0007669"/>
    <property type="project" value="InterPro"/>
</dbReference>
<evidence type="ECO:0000256" key="15">
    <source>
        <dbReference type="SAM" id="SignalP"/>
    </source>
</evidence>
<dbReference type="GO" id="GO:0008270">
    <property type="term" value="F:zinc ion binding"/>
    <property type="evidence" value="ECO:0007669"/>
    <property type="project" value="InterPro"/>
</dbReference>
<evidence type="ECO:0000259" key="16">
    <source>
        <dbReference type="PROSITE" id="PS52035"/>
    </source>
</evidence>
<dbReference type="Proteomes" id="UP001367676">
    <property type="component" value="Unassembled WGS sequence"/>
</dbReference>
<evidence type="ECO:0000256" key="5">
    <source>
        <dbReference type="ARBA" id="ARBA00022645"/>
    </source>
</evidence>
<dbReference type="SUPFAM" id="SSF53187">
    <property type="entry name" value="Zn-dependent exopeptidases"/>
    <property type="match status" value="1"/>
</dbReference>
<dbReference type="SUPFAM" id="SSF54897">
    <property type="entry name" value="Protease propeptides/inhibitors"/>
    <property type="match status" value="1"/>
</dbReference>
<organism evidence="17 18">
    <name type="scientific">Parthenolecanium corni</name>
    <dbReference type="NCBI Taxonomy" id="536013"/>
    <lineage>
        <taxon>Eukaryota</taxon>
        <taxon>Metazoa</taxon>
        <taxon>Ecdysozoa</taxon>
        <taxon>Arthropoda</taxon>
        <taxon>Hexapoda</taxon>
        <taxon>Insecta</taxon>
        <taxon>Pterygota</taxon>
        <taxon>Neoptera</taxon>
        <taxon>Paraneoptera</taxon>
        <taxon>Hemiptera</taxon>
        <taxon>Sternorrhyncha</taxon>
        <taxon>Coccoidea</taxon>
        <taxon>Coccidae</taxon>
        <taxon>Parthenolecanium</taxon>
    </lineage>
</organism>
<dbReference type="CDD" id="cd03860">
    <property type="entry name" value="M14_CP_A-B_like"/>
    <property type="match status" value="1"/>
</dbReference>
<feature type="domain" description="Peptidase M14" evidence="16">
    <location>
        <begin position="216"/>
        <end position="508"/>
    </location>
</feature>
<evidence type="ECO:0000256" key="10">
    <source>
        <dbReference type="ARBA" id="ARBA00022833"/>
    </source>
</evidence>
<keyword evidence="11" id="KW-0482">Metalloprotease</keyword>
<keyword evidence="7" id="KW-0479">Metal-binding</keyword>
<dbReference type="GO" id="GO:0006508">
    <property type="term" value="P:proteolysis"/>
    <property type="evidence" value="ECO:0007669"/>
    <property type="project" value="UniProtKB-KW"/>
</dbReference>
<evidence type="ECO:0000256" key="3">
    <source>
        <dbReference type="ARBA" id="ARBA00005988"/>
    </source>
</evidence>
<gene>
    <name evidence="17" type="ORF">V9T40_014448</name>
</gene>
<dbReference type="EMBL" id="JBBCAQ010000038">
    <property type="protein sequence ID" value="KAK7571976.1"/>
    <property type="molecule type" value="Genomic_DNA"/>
</dbReference>
<comment type="subcellular location">
    <subcellularLocation>
        <location evidence="2">Secreted</location>
    </subcellularLocation>
</comment>
<dbReference type="Pfam" id="PF02244">
    <property type="entry name" value="Propep_M14"/>
    <property type="match status" value="1"/>
</dbReference>
<comment type="similarity">
    <text evidence="3 14">Belongs to the peptidase M14 family.</text>
</comment>
<comment type="function">
    <text evidence="13">Involved in the digestion of the blood meal.</text>
</comment>
<dbReference type="GO" id="GO:0005615">
    <property type="term" value="C:extracellular space"/>
    <property type="evidence" value="ECO:0007669"/>
    <property type="project" value="TreeGrafter"/>
</dbReference>
<evidence type="ECO:0000256" key="12">
    <source>
        <dbReference type="ARBA" id="ARBA00023157"/>
    </source>
</evidence>
<evidence type="ECO:0000256" key="14">
    <source>
        <dbReference type="PROSITE-ProRule" id="PRU01379"/>
    </source>
</evidence>
<evidence type="ECO:0000313" key="17">
    <source>
        <dbReference type="EMBL" id="KAK7571976.1"/>
    </source>
</evidence>
<feature type="chain" id="PRO_5043005640" description="Peptidase M14 domain-containing protein" evidence="15">
    <location>
        <begin position="20"/>
        <end position="509"/>
    </location>
</feature>
<evidence type="ECO:0000256" key="7">
    <source>
        <dbReference type="ARBA" id="ARBA00022723"/>
    </source>
</evidence>
<evidence type="ECO:0000256" key="6">
    <source>
        <dbReference type="ARBA" id="ARBA00022670"/>
    </source>
</evidence>
<dbReference type="Gene3D" id="3.30.70.340">
    <property type="entry name" value="Metallocarboxypeptidase-like"/>
    <property type="match status" value="1"/>
</dbReference>
<dbReference type="InterPro" id="IPR000834">
    <property type="entry name" value="Peptidase_M14"/>
</dbReference>
<keyword evidence="6" id="KW-0645">Protease</keyword>
<evidence type="ECO:0000256" key="11">
    <source>
        <dbReference type="ARBA" id="ARBA00023049"/>
    </source>
</evidence>
<evidence type="ECO:0000256" key="2">
    <source>
        <dbReference type="ARBA" id="ARBA00004613"/>
    </source>
</evidence>
<evidence type="ECO:0000256" key="4">
    <source>
        <dbReference type="ARBA" id="ARBA00022525"/>
    </source>
</evidence>
<dbReference type="PANTHER" id="PTHR11705">
    <property type="entry name" value="PROTEASE FAMILY M14 CARBOXYPEPTIDASE A,B"/>
    <property type="match status" value="1"/>
</dbReference>
<keyword evidence="8 15" id="KW-0732">Signal</keyword>
<dbReference type="Gene3D" id="3.40.630.10">
    <property type="entry name" value="Zn peptidases"/>
    <property type="match status" value="1"/>
</dbReference>
<dbReference type="SMART" id="SM00631">
    <property type="entry name" value="Zn_pept"/>
    <property type="match status" value="1"/>
</dbReference>
<dbReference type="PROSITE" id="PS52035">
    <property type="entry name" value="PEPTIDASE_M14"/>
    <property type="match status" value="1"/>
</dbReference>
<evidence type="ECO:0000256" key="9">
    <source>
        <dbReference type="ARBA" id="ARBA00022801"/>
    </source>
</evidence>
<reference evidence="17 18" key="1">
    <citation type="submission" date="2024-03" db="EMBL/GenBank/DDBJ databases">
        <title>Adaptation during the transition from Ophiocordyceps entomopathogen to insect associate is accompanied by gene loss and intensified selection.</title>
        <authorList>
            <person name="Ward C.M."/>
            <person name="Onetto C.A."/>
            <person name="Borneman A.R."/>
        </authorList>
    </citation>
    <scope>NUCLEOTIDE SEQUENCE [LARGE SCALE GENOMIC DNA]</scope>
    <source>
        <strain evidence="17">AWRI1</strain>
        <tissue evidence="17">Single Adult Female</tissue>
    </source>
</reference>
<dbReference type="Pfam" id="PF00246">
    <property type="entry name" value="Peptidase_M14"/>
    <property type="match status" value="1"/>
</dbReference>
<feature type="signal peptide" evidence="15">
    <location>
        <begin position="1"/>
        <end position="19"/>
    </location>
</feature>
<keyword evidence="5" id="KW-0121">Carboxypeptidase</keyword>
<evidence type="ECO:0000256" key="1">
    <source>
        <dbReference type="ARBA" id="ARBA00001947"/>
    </source>
</evidence>
<keyword evidence="10" id="KW-0862">Zinc</keyword>
<name>A0AAN9XYF6_9HEMI</name>
<sequence>MRAINVICIALLCIGAANAAAVEAETQSSQPVAATTDTIAETSATSADPVVVSTTTASSSPATSTSIPATTTYETIVTKKAEPLVNRITTFVPILNAESSENITKIAAGPIKKKSTYDGDQVLRVFTVNSKHRKKVKEIERDGKGQRWGSNTTSVDLYVKKEKVEEVKGALEKASMDFRVLIDDVQQAVDDENPPITSEELNEFTSRKGHRLTFDHYHRMADVHGFLDYFASIKSDFVSVHTIGQSVEGRPIKLIKISSGYPNASAFWIDGGTHAREWITVATVSYIINELIENRDSLDRELQAIDFYIVPIMNPDGYEYSHEQERLWRKNRRRNFGAYCVGTDLNRNWGYEWGGQGSGKYPCQETYGGSGPLSEPETRAVADFILQRANKFKGFVTFHSYGQYILYPWGYAKRQPADAEDMDRVGRIAAAAMKQSGGASYSVGNSAALLYAASGGADDWAKGAAKIKYSYTIELRDNGRYGFILPASYIKTSGKEAFAAVRAIAKEAI</sequence>
<dbReference type="InterPro" id="IPR003146">
    <property type="entry name" value="M14A_act_pep"/>
</dbReference>
<accession>A0AAN9XYF6</accession>
<evidence type="ECO:0000256" key="13">
    <source>
        <dbReference type="ARBA" id="ARBA00057299"/>
    </source>
</evidence>
<keyword evidence="4" id="KW-0964">Secreted</keyword>
<evidence type="ECO:0000313" key="18">
    <source>
        <dbReference type="Proteomes" id="UP001367676"/>
    </source>
</evidence>
<feature type="active site" description="Proton donor/acceptor" evidence="14">
    <location>
        <position position="474"/>
    </location>
</feature>
<comment type="cofactor">
    <cofactor evidence="1">
        <name>Zn(2+)</name>
        <dbReference type="ChEBI" id="CHEBI:29105"/>
    </cofactor>
</comment>
<comment type="caution">
    <text evidence="17">The sequence shown here is derived from an EMBL/GenBank/DDBJ whole genome shotgun (WGS) entry which is preliminary data.</text>
</comment>
<proteinExistence type="inferred from homology"/>
<dbReference type="PRINTS" id="PR00765">
    <property type="entry name" value="CRBOXYPTASEA"/>
</dbReference>
<keyword evidence="9" id="KW-0378">Hydrolase</keyword>